<reference evidence="3 4" key="1">
    <citation type="submission" date="2016-10" db="EMBL/GenBank/DDBJ databases">
        <authorList>
            <person name="Varghese N."/>
            <person name="Submissions S."/>
        </authorList>
    </citation>
    <scope>NUCLEOTIDE SEQUENCE [LARGE SCALE GENOMIC DNA]</scope>
    <source>
        <strain evidence="2 3">NFIX06</strain>
        <strain evidence="1 4">NFIX08</strain>
    </source>
</reference>
<evidence type="ECO:0000313" key="3">
    <source>
        <dbReference type="Proteomes" id="UP000198760"/>
    </source>
</evidence>
<keyword evidence="3" id="KW-1185">Reference proteome</keyword>
<sequence>MYSRDLQIKYLQFRSRVELTPDEDGMNRHDFDSHANIRFSLVADCQLESCSNRESSQIKSEPIHLKG</sequence>
<protein>
    <submittedName>
        <fullName evidence="1">Uncharacterized protein</fullName>
    </submittedName>
</protein>
<comment type="caution">
    <text evidence="1">The sequence shown here is derived from an EMBL/GenBank/DDBJ whole genome shotgun (WGS) entry which is preliminary data.</text>
</comment>
<dbReference type="AlphaFoldDB" id="A0AAX2EYF1"/>
<dbReference type="Proteomes" id="UP000198760">
    <property type="component" value="Unassembled WGS sequence"/>
</dbReference>
<evidence type="ECO:0000313" key="1">
    <source>
        <dbReference type="EMBL" id="SFR25082.1"/>
    </source>
</evidence>
<gene>
    <name evidence="2" type="ORF">SAMN03159428_03812</name>
    <name evidence="1" type="ORF">SAMN03159514_04539</name>
</gene>
<evidence type="ECO:0000313" key="4">
    <source>
        <dbReference type="Proteomes" id="UP000199173"/>
    </source>
</evidence>
<evidence type="ECO:0000313" key="2">
    <source>
        <dbReference type="EMBL" id="SFU06357.1"/>
    </source>
</evidence>
<organism evidence="1 4">
    <name type="scientific">Kosakonia radicincitans</name>
    <dbReference type="NCBI Taxonomy" id="283686"/>
    <lineage>
        <taxon>Bacteria</taxon>
        <taxon>Pseudomonadati</taxon>
        <taxon>Pseudomonadota</taxon>
        <taxon>Gammaproteobacteria</taxon>
        <taxon>Enterobacterales</taxon>
        <taxon>Enterobacteriaceae</taxon>
        <taxon>Kosakonia</taxon>
    </lineage>
</organism>
<proteinExistence type="predicted"/>
<name>A0AAX2EYF1_9ENTR</name>
<dbReference type="EMBL" id="FPAV01000011">
    <property type="protein sequence ID" value="SFU06357.1"/>
    <property type="molecule type" value="Genomic_DNA"/>
</dbReference>
<dbReference type="EMBL" id="FOYJ01000013">
    <property type="protein sequence ID" value="SFR25082.1"/>
    <property type="molecule type" value="Genomic_DNA"/>
</dbReference>
<accession>A0AAX2EYF1</accession>
<dbReference type="Proteomes" id="UP000199173">
    <property type="component" value="Unassembled WGS sequence"/>
</dbReference>